<gene>
    <name evidence="1" type="ORF">VNE69_05066</name>
</gene>
<evidence type="ECO:0000313" key="1">
    <source>
        <dbReference type="EMBL" id="WUR03473.1"/>
    </source>
</evidence>
<dbReference type="RefSeq" id="XP_065329618.1">
    <property type="nucleotide sequence ID" value="XM_065473546.1"/>
</dbReference>
<evidence type="ECO:0000313" key="2">
    <source>
        <dbReference type="Proteomes" id="UP001334084"/>
    </source>
</evidence>
<keyword evidence="2" id="KW-1185">Reference proteome</keyword>
<accession>A0AAX4JC43</accession>
<protein>
    <submittedName>
        <fullName evidence="1">Uncharacterized protein</fullName>
    </submittedName>
</protein>
<dbReference type="AlphaFoldDB" id="A0AAX4JC43"/>
<dbReference type="EMBL" id="CP142730">
    <property type="protein sequence ID" value="WUR03473.1"/>
    <property type="molecule type" value="Genomic_DNA"/>
</dbReference>
<dbReference type="Proteomes" id="UP001334084">
    <property type="component" value="Chromosome 5"/>
</dbReference>
<name>A0AAX4JC43_9MICR</name>
<organism evidence="1 2">
    <name type="scientific">Vairimorpha necatrix</name>
    <dbReference type="NCBI Taxonomy" id="6039"/>
    <lineage>
        <taxon>Eukaryota</taxon>
        <taxon>Fungi</taxon>
        <taxon>Fungi incertae sedis</taxon>
        <taxon>Microsporidia</taxon>
        <taxon>Nosematidae</taxon>
        <taxon>Vairimorpha</taxon>
    </lineage>
</organism>
<dbReference type="KEGG" id="vnx:VNE69_05066"/>
<sequence length="106" mass="12751">MFMVENIKNEINKDNIIVEIRRAEALSSWAKMTNEEKKAALTFEIWKKEVEQEFENKTLLFDIYNMKQKEEQKVDDFIKDVVSKCNENEISNFDRRNIQTRGERKS</sequence>
<reference evidence="1" key="1">
    <citation type="journal article" date="2024" name="BMC Genomics">
        <title>Functional annotation of a divergent genome using sequence and structure-based similarity.</title>
        <authorList>
            <person name="Svedberg D."/>
            <person name="Winiger R.R."/>
            <person name="Berg A."/>
            <person name="Sharma H."/>
            <person name="Tellgren-Roth C."/>
            <person name="Debrunner-Vossbrinck B.A."/>
            <person name="Vossbrinck C.R."/>
            <person name="Barandun J."/>
        </authorList>
    </citation>
    <scope>NUCLEOTIDE SEQUENCE</scope>
    <source>
        <strain evidence="1">Illinois isolate</strain>
    </source>
</reference>
<dbReference type="GeneID" id="90541290"/>
<proteinExistence type="predicted"/>